<dbReference type="OrthoDB" id="7481291at2759"/>
<keyword evidence="6" id="KW-0496">Mitochondrion</keyword>
<sequence>MSSGKDDERVFGKHETFYLTDDEFWSDIKDPYIEKLAKMEPEEVYPSNNPGSTLPDGSINFECHCVGHLVASPCGYEFRQALNCQKTAKDDEMEEGKCADELMNFMECVMRTNCFKSNNDDEKDKDSKEPAKS</sequence>
<gene>
    <name evidence="9" type="ORF">WR25_14312</name>
</gene>
<name>A0A2A2KH87_9BILA</name>
<reference evidence="9 10" key="1">
    <citation type="journal article" date="2017" name="Curr. Biol.">
        <title>Genome architecture and evolution of a unichromosomal asexual nematode.</title>
        <authorList>
            <person name="Fradin H."/>
            <person name="Zegar C."/>
            <person name="Gutwein M."/>
            <person name="Lucas J."/>
            <person name="Kovtun M."/>
            <person name="Corcoran D."/>
            <person name="Baugh L.R."/>
            <person name="Kiontke K."/>
            <person name="Gunsalus K."/>
            <person name="Fitch D.H."/>
            <person name="Piano F."/>
        </authorList>
    </citation>
    <scope>NUCLEOTIDE SEQUENCE [LARGE SCALE GENOMIC DNA]</scope>
    <source>
        <strain evidence="9">PF1309</strain>
    </source>
</reference>
<keyword evidence="5" id="KW-0811">Translocation</keyword>
<keyword evidence="8" id="KW-0676">Redox-active center</keyword>
<keyword evidence="10" id="KW-1185">Reference proteome</keyword>
<dbReference type="InterPro" id="IPR039289">
    <property type="entry name" value="CHCHD4"/>
</dbReference>
<dbReference type="AlphaFoldDB" id="A0A2A2KH87"/>
<protein>
    <submittedName>
        <fullName evidence="9">Uncharacterized protein</fullName>
    </submittedName>
</protein>
<keyword evidence="3" id="KW-0653">Protein transport</keyword>
<organism evidence="9 10">
    <name type="scientific">Diploscapter pachys</name>
    <dbReference type="NCBI Taxonomy" id="2018661"/>
    <lineage>
        <taxon>Eukaryota</taxon>
        <taxon>Metazoa</taxon>
        <taxon>Ecdysozoa</taxon>
        <taxon>Nematoda</taxon>
        <taxon>Chromadorea</taxon>
        <taxon>Rhabditida</taxon>
        <taxon>Rhabditina</taxon>
        <taxon>Rhabditomorpha</taxon>
        <taxon>Rhabditoidea</taxon>
        <taxon>Rhabditidae</taxon>
        <taxon>Diploscapter</taxon>
    </lineage>
</organism>
<dbReference type="PANTHER" id="PTHR21622">
    <property type="entry name" value="COILED-COIL-HELIX-COILED-COIL-HELIX DOMAIN CONTAINING 4"/>
    <property type="match status" value="1"/>
</dbReference>
<comment type="caution">
    <text evidence="9">The sequence shown here is derived from an EMBL/GenBank/DDBJ whole genome shotgun (WGS) entry which is preliminary data.</text>
</comment>
<accession>A0A2A2KH87</accession>
<dbReference type="Gene3D" id="1.10.287.2900">
    <property type="match status" value="1"/>
</dbReference>
<dbReference type="Proteomes" id="UP000218231">
    <property type="component" value="Unassembled WGS sequence"/>
</dbReference>
<keyword evidence="7" id="KW-1015">Disulfide bond</keyword>
<comment type="subcellular location">
    <subcellularLocation>
        <location evidence="1">Mitochondrion</location>
    </subcellularLocation>
</comment>
<evidence type="ECO:0000256" key="6">
    <source>
        <dbReference type="ARBA" id="ARBA00023128"/>
    </source>
</evidence>
<evidence type="ECO:0000313" key="9">
    <source>
        <dbReference type="EMBL" id="PAV73223.1"/>
    </source>
</evidence>
<evidence type="ECO:0000256" key="4">
    <source>
        <dbReference type="ARBA" id="ARBA00023002"/>
    </source>
</evidence>
<dbReference type="PANTHER" id="PTHR21622:SF0">
    <property type="entry name" value="COILED-COIL-HELIX-COILED-COIL-HELIX DOMAIN CONTAINING 4"/>
    <property type="match status" value="1"/>
</dbReference>
<dbReference type="EMBL" id="LIAE01008638">
    <property type="protein sequence ID" value="PAV73223.1"/>
    <property type="molecule type" value="Genomic_DNA"/>
</dbReference>
<dbReference type="GO" id="GO:0045041">
    <property type="term" value="P:protein import into mitochondrial intermembrane space"/>
    <property type="evidence" value="ECO:0007669"/>
    <property type="project" value="InterPro"/>
</dbReference>
<evidence type="ECO:0000256" key="1">
    <source>
        <dbReference type="ARBA" id="ARBA00004173"/>
    </source>
</evidence>
<dbReference type="PROSITE" id="PS51808">
    <property type="entry name" value="CHCH"/>
    <property type="match status" value="1"/>
</dbReference>
<evidence type="ECO:0000256" key="5">
    <source>
        <dbReference type="ARBA" id="ARBA00023010"/>
    </source>
</evidence>
<evidence type="ECO:0000256" key="7">
    <source>
        <dbReference type="ARBA" id="ARBA00023157"/>
    </source>
</evidence>
<evidence type="ECO:0000256" key="3">
    <source>
        <dbReference type="ARBA" id="ARBA00022927"/>
    </source>
</evidence>
<keyword evidence="2" id="KW-0813">Transport</keyword>
<proteinExistence type="predicted"/>
<keyword evidence="4" id="KW-0560">Oxidoreductase</keyword>
<dbReference type="GO" id="GO:0015035">
    <property type="term" value="F:protein-disulfide reductase activity"/>
    <property type="evidence" value="ECO:0007669"/>
    <property type="project" value="InterPro"/>
</dbReference>
<dbReference type="STRING" id="2018661.A0A2A2KH87"/>
<dbReference type="GO" id="GO:0005758">
    <property type="term" value="C:mitochondrial intermembrane space"/>
    <property type="evidence" value="ECO:0007669"/>
    <property type="project" value="TreeGrafter"/>
</dbReference>
<evidence type="ECO:0000313" key="10">
    <source>
        <dbReference type="Proteomes" id="UP000218231"/>
    </source>
</evidence>
<evidence type="ECO:0000256" key="8">
    <source>
        <dbReference type="ARBA" id="ARBA00023284"/>
    </source>
</evidence>
<evidence type="ECO:0000256" key="2">
    <source>
        <dbReference type="ARBA" id="ARBA00022448"/>
    </source>
</evidence>